<feature type="compositionally biased region" description="Basic and acidic residues" evidence="1">
    <location>
        <begin position="82"/>
        <end position="106"/>
    </location>
</feature>
<proteinExistence type="predicted"/>
<feature type="region of interest" description="Disordered" evidence="1">
    <location>
        <begin position="222"/>
        <end position="321"/>
    </location>
</feature>
<gene>
    <name evidence="2" type="ORF">XNOV1_A022619</name>
</gene>
<feature type="compositionally biased region" description="Basic and acidic residues" evidence="1">
    <location>
        <begin position="149"/>
        <end position="167"/>
    </location>
</feature>
<dbReference type="EMBL" id="OY660868">
    <property type="protein sequence ID" value="CAJ1056182.1"/>
    <property type="molecule type" value="Genomic_DNA"/>
</dbReference>
<accession>A0AAV1F4F7</accession>
<feature type="compositionally biased region" description="Basic residues" evidence="1">
    <location>
        <begin position="289"/>
        <end position="306"/>
    </location>
</feature>
<feature type="region of interest" description="Disordered" evidence="1">
    <location>
        <begin position="141"/>
        <end position="185"/>
    </location>
</feature>
<evidence type="ECO:0000313" key="3">
    <source>
        <dbReference type="Proteomes" id="UP001178508"/>
    </source>
</evidence>
<protein>
    <submittedName>
        <fullName evidence="2">Uncharacterized protein</fullName>
    </submittedName>
</protein>
<dbReference type="AlphaFoldDB" id="A0AAV1F4F7"/>
<name>A0AAV1F4F7_XYRNO</name>
<evidence type="ECO:0000256" key="1">
    <source>
        <dbReference type="SAM" id="MobiDB-lite"/>
    </source>
</evidence>
<sequence>MPKTVQRTAGGQVELAQEEACEQADSMPRGNWTGPGHEWWFEEWAKSMSSLEQRPIHAWEVREMVENLKDGECLRIAAPPREQADEQADRQADKQADSRPTENWTGHDCDWWFEGWPESWLEPEQSSNQLFEDWPESWLEPEQSSNQLEGRKEMGVAKNPKDREGIRTEAPLIPCKGRKKPPQPLVTEEGIAQAPQPLEAQPLEVIKSDPEPLVQKVMVHGATQTSPMEEVTEHSPLLTRPHHRATQTSPMEEVIERAPPQISGATPEMEEISGATPKTTEETLQMKVSRWRSVKKGLTSKHRRQYKQLMSDQEMKTPTPP</sequence>
<organism evidence="2 3">
    <name type="scientific">Xyrichtys novacula</name>
    <name type="common">Pearly razorfish</name>
    <name type="synonym">Hemipteronotus novacula</name>
    <dbReference type="NCBI Taxonomy" id="13765"/>
    <lineage>
        <taxon>Eukaryota</taxon>
        <taxon>Metazoa</taxon>
        <taxon>Chordata</taxon>
        <taxon>Craniata</taxon>
        <taxon>Vertebrata</taxon>
        <taxon>Euteleostomi</taxon>
        <taxon>Actinopterygii</taxon>
        <taxon>Neopterygii</taxon>
        <taxon>Teleostei</taxon>
        <taxon>Neoteleostei</taxon>
        <taxon>Acanthomorphata</taxon>
        <taxon>Eupercaria</taxon>
        <taxon>Labriformes</taxon>
        <taxon>Labridae</taxon>
        <taxon>Xyrichtys</taxon>
    </lineage>
</organism>
<feature type="region of interest" description="Disordered" evidence="1">
    <location>
        <begin position="79"/>
        <end position="106"/>
    </location>
</feature>
<dbReference type="Proteomes" id="UP001178508">
    <property type="component" value="Chromosome 5"/>
</dbReference>
<evidence type="ECO:0000313" key="2">
    <source>
        <dbReference type="EMBL" id="CAJ1056182.1"/>
    </source>
</evidence>
<keyword evidence="3" id="KW-1185">Reference proteome</keyword>
<reference evidence="2" key="1">
    <citation type="submission" date="2023-08" db="EMBL/GenBank/DDBJ databases">
        <authorList>
            <person name="Alioto T."/>
            <person name="Alioto T."/>
            <person name="Gomez Garrido J."/>
        </authorList>
    </citation>
    <scope>NUCLEOTIDE SEQUENCE</scope>
</reference>